<dbReference type="GO" id="GO:0004124">
    <property type="term" value="F:cysteine synthase activity"/>
    <property type="evidence" value="ECO:0007669"/>
    <property type="project" value="TreeGrafter"/>
</dbReference>
<dbReference type="PANTHER" id="PTHR43797">
    <property type="entry name" value="HOMOCYSTEINE/CYSTEINE SYNTHASE"/>
    <property type="match status" value="1"/>
</dbReference>
<keyword evidence="3 8" id="KW-0663">Pyridoxal phosphate</keyword>
<dbReference type="PANTHER" id="PTHR43797:SF3">
    <property type="entry name" value="O-ACETYLHOMOSERINE SULFHYDRYLASE"/>
    <property type="match status" value="1"/>
</dbReference>
<dbReference type="GO" id="GO:0047982">
    <property type="term" value="F:homocysteine desulfhydrase activity"/>
    <property type="evidence" value="ECO:0007669"/>
    <property type="project" value="UniProtKB-EC"/>
</dbReference>
<dbReference type="GO" id="GO:0018826">
    <property type="term" value="F:methionine gamma-lyase activity"/>
    <property type="evidence" value="ECO:0007669"/>
    <property type="project" value="UniProtKB-EC"/>
</dbReference>
<dbReference type="InterPro" id="IPR006235">
    <property type="entry name" value="OAc-hSer/O-AcSer_sulfhydrylase"/>
</dbReference>
<dbReference type="Gene3D" id="3.90.1150.10">
    <property type="entry name" value="Aspartate Aminotransferase, domain 1"/>
    <property type="match status" value="1"/>
</dbReference>
<evidence type="ECO:0000256" key="1">
    <source>
        <dbReference type="ARBA" id="ARBA00001933"/>
    </source>
</evidence>
<dbReference type="GO" id="GO:0003961">
    <property type="term" value="F:O-acetylhomoserine aminocarboxypropyltransferase activity"/>
    <property type="evidence" value="ECO:0007669"/>
    <property type="project" value="TreeGrafter"/>
</dbReference>
<dbReference type="Proteomes" id="UP000824094">
    <property type="component" value="Unassembled WGS sequence"/>
</dbReference>
<dbReference type="GO" id="GO:0005737">
    <property type="term" value="C:cytoplasm"/>
    <property type="evidence" value="ECO:0007669"/>
    <property type="project" value="TreeGrafter"/>
</dbReference>
<dbReference type="CDD" id="cd00614">
    <property type="entry name" value="CGS_like"/>
    <property type="match status" value="1"/>
</dbReference>
<dbReference type="GO" id="GO:0071269">
    <property type="term" value="P:L-homocysteine biosynthetic process"/>
    <property type="evidence" value="ECO:0007669"/>
    <property type="project" value="TreeGrafter"/>
</dbReference>
<comment type="catalytic activity">
    <reaction evidence="6">
        <text>L-homocysteine + H2O = 2-oxobutanoate + hydrogen sulfide + NH4(+) + H(+)</text>
        <dbReference type="Rhea" id="RHEA:14501"/>
        <dbReference type="ChEBI" id="CHEBI:15377"/>
        <dbReference type="ChEBI" id="CHEBI:15378"/>
        <dbReference type="ChEBI" id="CHEBI:16763"/>
        <dbReference type="ChEBI" id="CHEBI:28938"/>
        <dbReference type="ChEBI" id="CHEBI:29919"/>
        <dbReference type="ChEBI" id="CHEBI:58199"/>
        <dbReference type="EC" id="4.4.1.2"/>
    </reaction>
    <physiologicalReaction direction="left-to-right" evidence="6">
        <dbReference type="Rhea" id="RHEA:14502"/>
    </physiologicalReaction>
</comment>
<dbReference type="GO" id="GO:0019346">
    <property type="term" value="P:transsulfuration"/>
    <property type="evidence" value="ECO:0007669"/>
    <property type="project" value="InterPro"/>
</dbReference>
<evidence type="ECO:0000256" key="9">
    <source>
        <dbReference type="RuleBase" id="RU362118"/>
    </source>
</evidence>
<comment type="catalytic activity">
    <reaction evidence="7">
        <text>L-methionine + H2O = methanethiol + 2-oxobutanoate + NH4(+)</text>
        <dbReference type="Rhea" id="RHEA:23800"/>
        <dbReference type="ChEBI" id="CHEBI:15377"/>
        <dbReference type="ChEBI" id="CHEBI:16007"/>
        <dbReference type="ChEBI" id="CHEBI:16763"/>
        <dbReference type="ChEBI" id="CHEBI:28938"/>
        <dbReference type="ChEBI" id="CHEBI:57844"/>
        <dbReference type="EC" id="4.4.1.11"/>
    </reaction>
    <physiologicalReaction direction="left-to-right" evidence="7">
        <dbReference type="Rhea" id="RHEA:23801"/>
    </physiologicalReaction>
</comment>
<comment type="similarity">
    <text evidence="2 9">Belongs to the trans-sulfuration enzymes family.</text>
</comment>
<evidence type="ECO:0000313" key="11">
    <source>
        <dbReference type="Proteomes" id="UP000824094"/>
    </source>
</evidence>
<sequence length="425" mass="45815">MDKFDTKCVQAGYAPLNGEPRVMPIVQSTTFAYDTPEEMGELFDLKKAGYFYTRISNPTSEGLERKVAELEGGSMAITAASGMSAITLTMLNILSAGDNFISTTTIYGGSFNLFNITLRRLGIDCRFVTNDTATEEIESLIDDNTKAIFLETIANPAGIVADFGKFSAIAEKYGILLIVDNTIATPALCRPIEFGANVVVHSSTKYLDGHATSVGGIIVDGGNFTFKGNPRYPLFNTPDDSYHGIVFADAGNTAFAFRLRAVVNRDIGAIISPFNAFLTNLGCETLHLRMPKHSSNALALAKAMQTHPAVEWVKYASLPGDADYERAQKYLKDGMAAGMVSFGIKGGREAAAVFQKRLKLFRIATHIADARSCVLHPASTTHRQLSDAELEKAGVPVNLVRLSVGIEDAADICSDIIDALDATLK</sequence>
<comment type="cofactor">
    <cofactor evidence="1 9">
        <name>pyridoxal 5'-phosphate</name>
        <dbReference type="ChEBI" id="CHEBI:597326"/>
    </cofactor>
</comment>
<evidence type="ECO:0000313" key="10">
    <source>
        <dbReference type="EMBL" id="HIU59907.1"/>
    </source>
</evidence>
<dbReference type="AlphaFoldDB" id="A0A9D1MGZ2"/>
<dbReference type="FunFam" id="3.40.640.10:FF:000046">
    <property type="entry name" value="Cystathionine gamma-lyase"/>
    <property type="match status" value="1"/>
</dbReference>
<dbReference type="SUPFAM" id="SSF53383">
    <property type="entry name" value="PLP-dependent transferases"/>
    <property type="match status" value="1"/>
</dbReference>
<dbReference type="GO" id="GO:0006535">
    <property type="term" value="P:cysteine biosynthetic process from serine"/>
    <property type="evidence" value="ECO:0007669"/>
    <property type="project" value="TreeGrafter"/>
</dbReference>
<evidence type="ECO:0000256" key="3">
    <source>
        <dbReference type="ARBA" id="ARBA00022898"/>
    </source>
</evidence>
<organism evidence="10 11">
    <name type="scientific">Candidatus Stercoripulliclostridium merdigallinarum</name>
    <dbReference type="NCBI Taxonomy" id="2840951"/>
    <lineage>
        <taxon>Bacteria</taxon>
        <taxon>Bacillati</taxon>
        <taxon>Bacillota</taxon>
        <taxon>Clostridia</taxon>
        <taxon>Eubacteriales</taxon>
        <taxon>Candidatus Stercoripulliclostridium</taxon>
    </lineage>
</organism>
<dbReference type="GO" id="GO:0030170">
    <property type="term" value="F:pyridoxal phosphate binding"/>
    <property type="evidence" value="ECO:0007669"/>
    <property type="project" value="InterPro"/>
</dbReference>
<dbReference type="InterPro" id="IPR015421">
    <property type="entry name" value="PyrdxlP-dep_Trfase_major"/>
</dbReference>
<reference evidence="10" key="1">
    <citation type="submission" date="2020-10" db="EMBL/GenBank/DDBJ databases">
        <authorList>
            <person name="Gilroy R."/>
        </authorList>
    </citation>
    <scope>NUCLEOTIDE SEQUENCE</scope>
    <source>
        <strain evidence="10">18911</strain>
    </source>
</reference>
<comment type="caution">
    <text evidence="10">The sequence shown here is derived from an EMBL/GenBank/DDBJ whole genome shotgun (WGS) entry which is preliminary data.</text>
</comment>
<dbReference type="Pfam" id="PF01053">
    <property type="entry name" value="Cys_Met_Meta_PP"/>
    <property type="match status" value="1"/>
</dbReference>
<evidence type="ECO:0000256" key="4">
    <source>
        <dbReference type="ARBA" id="ARBA00047175"/>
    </source>
</evidence>
<dbReference type="EC" id="4.4.1.2" evidence="4"/>
<evidence type="ECO:0000256" key="8">
    <source>
        <dbReference type="PIRSR" id="PIRSR001434-2"/>
    </source>
</evidence>
<dbReference type="InterPro" id="IPR015422">
    <property type="entry name" value="PyrdxlP-dep_Trfase_small"/>
</dbReference>
<reference evidence="10" key="2">
    <citation type="journal article" date="2021" name="PeerJ">
        <title>Extensive microbial diversity within the chicken gut microbiome revealed by metagenomics and culture.</title>
        <authorList>
            <person name="Gilroy R."/>
            <person name="Ravi A."/>
            <person name="Getino M."/>
            <person name="Pursley I."/>
            <person name="Horton D.L."/>
            <person name="Alikhan N.F."/>
            <person name="Baker D."/>
            <person name="Gharbi K."/>
            <person name="Hall N."/>
            <person name="Watson M."/>
            <person name="Adriaenssens E.M."/>
            <person name="Foster-Nyarko E."/>
            <person name="Jarju S."/>
            <person name="Secka A."/>
            <person name="Antonio M."/>
            <person name="Oren A."/>
            <person name="Chaudhuri R.R."/>
            <person name="La Ragione R."/>
            <person name="Hildebrand F."/>
            <person name="Pallen M.J."/>
        </authorList>
    </citation>
    <scope>NUCLEOTIDE SEQUENCE</scope>
    <source>
        <strain evidence="10">18911</strain>
    </source>
</reference>
<evidence type="ECO:0000256" key="5">
    <source>
        <dbReference type="ARBA" id="ARBA00047199"/>
    </source>
</evidence>
<evidence type="ECO:0000256" key="6">
    <source>
        <dbReference type="ARBA" id="ARBA00048780"/>
    </source>
</evidence>
<accession>A0A9D1MGZ2</accession>
<evidence type="ECO:0000256" key="7">
    <source>
        <dbReference type="ARBA" id="ARBA00052699"/>
    </source>
</evidence>
<dbReference type="InterPro" id="IPR015424">
    <property type="entry name" value="PyrdxlP-dep_Trfase"/>
</dbReference>
<proteinExistence type="inferred from homology"/>
<evidence type="ECO:0000256" key="2">
    <source>
        <dbReference type="ARBA" id="ARBA00009077"/>
    </source>
</evidence>
<dbReference type="EMBL" id="DVNF01000031">
    <property type="protein sequence ID" value="HIU59907.1"/>
    <property type="molecule type" value="Genomic_DNA"/>
</dbReference>
<name>A0A9D1MGZ2_9FIRM</name>
<dbReference type="Gene3D" id="3.40.640.10">
    <property type="entry name" value="Type I PLP-dependent aspartate aminotransferase-like (Major domain)"/>
    <property type="match status" value="1"/>
</dbReference>
<dbReference type="PIRSF" id="PIRSF001434">
    <property type="entry name" value="CGS"/>
    <property type="match status" value="1"/>
</dbReference>
<protein>
    <recommendedName>
        <fullName evidence="4">homocysteine desulfhydrase</fullName>
        <ecNumber evidence="4">4.4.1.2</ecNumber>
    </recommendedName>
    <alternativeName>
        <fullName evidence="5">Homocysteine desulfhydrase</fullName>
    </alternativeName>
</protein>
<dbReference type="NCBIfam" id="TIGR01326">
    <property type="entry name" value="OAH_OAS_sulfhy"/>
    <property type="match status" value="1"/>
</dbReference>
<dbReference type="InterPro" id="IPR000277">
    <property type="entry name" value="Cys/Met-Metab_PyrdxlP-dep_enz"/>
</dbReference>
<feature type="modified residue" description="N6-(pyridoxal phosphate)lysine" evidence="8">
    <location>
        <position position="205"/>
    </location>
</feature>
<gene>
    <name evidence="10" type="ORF">IAB05_00795</name>
</gene>